<dbReference type="InterPro" id="IPR003767">
    <property type="entry name" value="Malate/L-lactate_DH-like"/>
</dbReference>
<dbReference type="InterPro" id="IPR043144">
    <property type="entry name" value="Mal/L-sulf/L-lact_DH-like_ah"/>
</dbReference>
<sequence>MTARVAADALRDFAGAVFRAAGVGDADARAWAETLVWANLRGVDSHGVLRIPRYLELIGSGAINPRPAMAMRVAAGAIGLLEADRAPGPVAMNRAMDEAIAIARRLHLGWVVARDITHAGAVGHFAVRAAAQGLAGLVMTASGPLMAWPGSRGAVVSTNPIAVAIPAGERPPLLLDMSTAAVALGKVMAAKDAGTPIPEGWGVDGAGRPTTDPAAVATLLPMAGPKGAGLSLMIECLASLAAGNPLLTPSLLGQGPKEGPRMNGLAIAVDVGAFGEAGAFAREVDALAAAVAAAPAGGDAPVMLPGERGGAVMATREREGIALPAGTWTRLEKAAAALGVPMPPRSGGPPARQSG</sequence>
<gene>
    <name evidence="3" type="ORF">EAH89_08250</name>
</gene>
<dbReference type="Proteomes" id="UP000317078">
    <property type="component" value="Unassembled WGS sequence"/>
</dbReference>
<dbReference type="EMBL" id="RCZP01000005">
    <property type="protein sequence ID" value="TPG58588.1"/>
    <property type="molecule type" value="Genomic_DNA"/>
</dbReference>
<dbReference type="InterPro" id="IPR036111">
    <property type="entry name" value="Mal/L-sulfo/L-lacto_DH-like_sf"/>
</dbReference>
<protein>
    <submittedName>
        <fullName evidence="3">Ldh family oxidoreductase</fullName>
    </submittedName>
</protein>
<dbReference type="GO" id="GO:0016491">
    <property type="term" value="F:oxidoreductase activity"/>
    <property type="evidence" value="ECO:0007669"/>
    <property type="project" value="UniProtKB-KW"/>
</dbReference>
<evidence type="ECO:0000313" key="4">
    <source>
        <dbReference type="Proteomes" id="UP000317078"/>
    </source>
</evidence>
<dbReference type="SUPFAM" id="SSF89733">
    <property type="entry name" value="L-sulfolactate dehydrogenase-like"/>
    <property type="match status" value="1"/>
</dbReference>
<dbReference type="Pfam" id="PF02615">
    <property type="entry name" value="Ldh_2"/>
    <property type="match status" value="1"/>
</dbReference>
<dbReference type="PANTHER" id="PTHR11091:SF0">
    <property type="entry name" value="MALATE DEHYDROGENASE"/>
    <property type="match status" value="1"/>
</dbReference>
<keyword evidence="4" id="KW-1185">Reference proteome</keyword>
<dbReference type="Gene3D" id="1.10.1530.10">
    <property type="match status" value="1"/>
</dbReference>
<dbReference type="PANTHER" id="PTHR11091">
    <property type="entry name" value="OXIDOREDUCTASE-RELATED"/>
    <property type="match status" value="1"/>
</dbReference>
<accession>A0A502G9F9</accession>
<dbReference type="AlphaFoldDB" id="A0A502G9F9"/>
<name>A0A502G9F9_9PROT</name>
<evidence type="ECO:0000313" key="3">
    <source>
        <dbReference type="EMBL" id="TPG58588.1"/>
    </source>
</evidence>
<comment type="similarity">
    <text evidence="1">Belongs to the LDH2/MDH2 oxidoreductase family.</text>
</comment>
<evidence type="ECO:0000256" key="2">
    <source>
        <dbReference type="ARBA" id="ARBA00023002"/>
    </source>
</evidence>
<dbReference type="OrthoDB" id="9811519at2"/>
<organism evidence="3 4">
    <name type="scientific">Muricoccus nepalensis</name>
    <dbReference type="NCBI Taxonomy" id="1854500"/>
    <lineage>
        <taxon>Bacteria</taxon>
        <taxon>Pseudomonadati</taxon>
        <taxon>Pseudomonadota</taxon>
        <taxon>Alphaproteobacteria</taxon>
        <taxon>Acetobacterales</taxon>
        <taxon>Roseomonadaceae</taxon>
        <taxon>Muricoccus</taxon>
    </lineage>
</organism>
<dbReference type="InterPro" id="IPR043143">
    <property type="entry name" value="Mal/L-sulf/L-lact_DH-like_NADP"/>
</dbReference>
<evidence type="ECO:0000256" key="1">
    <source>
        <dbReference type="ARBA" id="ARBA00006056"/>
    </source>
</evidence>
<comment type="caution">
    <text evidence="3">The sequence shown here is derived from an EMBL/GenBank/DDBJ whole genome shotgun (WGS) entry which is preliminary data.</text>
</comment>
<proteinExistence type="inferred from homology"/>
<reference evidence="3 4" key="1">
    <citation type="journal article" date="2019" name="Environ. Microbiol.">
        <title>Species interactions and distinct microbial communities in high Arctic permafrost affected cryosols are associated with the CH4 and CO2 gas fluxes.</title>
        <authorList>
            <person name="Altshuler I."/>
            <person name="Hamel J."/>
            <person name="Turney S."/>
            <person name="Magnuson E."/>
            <person name="Levesque R."/>
            <person name="Greer C."/>
            <person name="Whyte L.G."/>
        </authorList>
    </citation>
    <scope>NUCLEOTIDE SEQUENCE [LARGE SCALE GENOMIC DNA]</scope>
    <source>
        <strain evidence="3 4">S9.3B</strain>
    </source>
</reference>
<keyword evidence="2" id="KW-0560">Oxidoreductase</keyword>
<dbReference type="RefSeq" id="WP_140882321.1">
    <property type="nucleotide sequence ID" value="NZ_RCZP01000005.1"/>
</dbReference>
<dbReference type="Gene3D" id="3.30.1370.60">
    <property type="entry name" value="Hypothetical oxidoreductase yiak, domain 2"/>
    <property type="match status" value="1"/>
</dbReference>